<proteinExistence type="predicted"/>
<evidence type="ECO:0000313" key="2">
    <source>
        <dbReference type="Proteomes" id="UP000800036"/>
    </source>
</evidence>
<evidence type="ECO:0000313" key="1">
    <source>
        <dbReference type="EMBL" id="KAF1977199.1"/>
    </source>
</evidence>
<reference evidence="1" key="1">
    <citation type="journal article" date="2020" name="Stud. Mycol.">
        <title>101 Dothideomycetes genomes: a test case for predicting lifestyles and emergence of pathogens.</title>
        <authorList>
            <person name="Haridas S."/>
            <person name="Albert R."/>
            <person name="Binder M."/>
            <person name="Bloem J."/>
            <person name="Labutti K."/>
            <person name="Salamov A."/>
            <person name="Andreopoulos B."/>
            <person name="Baker S."/>
            <person name="Barry K."/>
            <person name="Bills G."/>
            <person name="Bluhm B."/>
            <person name="Cannon C."/>
            <person name="Castanera R."/>
            <person name="Culley D."/>
            <person name="Daum C."/>
            <person name="Ezra D."/>
            <person name="Gonzalez J."/>
            <person name="Henrissat B."/>
            <person name="Kuo A."/>
            <person name="Liang C."/>
            <person name="Lipzen A."/>
            <person name="Lutzoni F."/>
            <person name="Magnuson J."/>
            <person name="Mondo S."/>
            <person name="Nolan M."/>
            <person name="Ohm R."/>
            <person name="Pangilinan J."/>
            <person name="Park H.-J."/>
            <person name="Ramirez L."/>
            <person name="Alfaro M."/>
            <person name="Sun H."/>
            <person name="Tritt A."/>
            <person name="Yoshinaga Y."/>
            <person name="Zwiers L.-H."/>
            <person name="Turgeon B."/>
            <person name="Goodwin S."/>
            <person name="Spatafora J."/>
            <person name="Crous P."/>
            <person name="Grigoriev I."/>
        </authorList>
    </citation>
    <scope>NUCLEOTIDE SEQUENCE</scope>
    <source>
        <strain evidence="1">CBS 107.79</strain>
    </source>
</reference>
<dbReference type="Proteomes" id="UP000800036">
    <property type="component" value="Unassembled WGS sequence"/>
</dbReference>
<organism evidence="1 2">
    <name type="scientific">Bimuria novae-zelandiae CBS 107.79</name>
    <dbReference type="NCBI Taxonomy" id="1447943"/>
    <lineage>
        <taxon>Eukaryota</taxon>
        <taxon>Fungi</taxon>
        <taxon>Dikarya</taxon>
        <taxon>Ascomycota</taxon>
        <taxon>Pezizomycotina</taxon>
        <taxon>Dothideomycetes</taxon>
        <taxon>Pleosporomycetidae</taxon>
        <taxon>Pleosporales</taxon>
        <taxon>Massarineae</taxon>
        <taxon>Didymosphaeriaceae</taxon>
        <taxon>Bimuria</taxon>
    </lineage>
</organism>
<dbReference type="AlphaFoldDB" id="A0A6A5VL61"/>
<gene>
    <name evidence="1" type="ORF">BU23DRAFT_662777</name>
</gene>
<dbReference type="EMBL" id="ML976664">
    <property type="protein sequence ID" value="KAF1977199.1"/>
    <property type="molecule type" value="Genomic_DNA"/>
</dbReference>
<keyword evidence="2" id="KW-1185">Reference proteome</keyword>
<name>A0A6A5VL61_9PLEO</name>
<protein>
    <submittedName>
        <fullName evidence="1">Uncharacterized protein</fullName>
    </submittedName>
</protein>
<sequence>MLGGKWPETAKFSIEDDHALLFYRFSTDTGSATMTRIDRRAAKCLGTVRYLGMVNTGYAGSFFISTIIKELVYTSSATQAEKEGVQTTCMVFGRGCRAHVAGCMLEVNVLWYQAKVRS</sequence>
<accession>A0A6A5VL61</accession>